<gene>
    <name evidence="4" type="ORF">GCM10008021_23330</name>
    <name evidence="3" type="ORF">GCM10010914_25660</name>
</gene>
<feature type="chain" id="PRO_5043808673" evidence="1">
    <location>
        <begin position="18"/>
        <end position="305"/>
    </location>
</feature>
<reference evidence="5" key="3">
    <citation type="journal article" date="2019" name="Int. J. Syst. Evol. Microbiol.">
        <title>The Global Catalogue of Microorganisms (GCM) 10K type strain sequencing project: providing services to taxonomists for standard genome sequencing and annotation.</title>
        <authorList>
            <consortium name="The Broad Institute Genomics Platform"/>
            <consortium name="The Broad Institute Genome Sequencing Center for Infectious Disease"/>
            <person name="Wu L."/>
            <person name="Ma J."/>
        </authorList>
    </citation>
    <scope>NUCLEOTIDE SEQUENCE [LARGE SCALE GENOMIC DNA]</scope>
    <source>
        <strain evidence="5">CGMCC 1.8884</strain>
    </source>
</reference>
<dbReference type="InterPro" id="IPR051918">
    <property type="entry name" value="STPP_CPPED1"/>
</dbReference>
<proteinExistence type="predicted"/>
<dbReference type="GO" id="GO:0016787">
    <property type="term" value="F:hydrolase activity"/>
    <property type="evidence" value="ECO:0007669"/>
    <property type="project" value="InterPro"/>
</dbReference>
<feature type="domain" description="Calcineurin-like phosphoesterase" evidence="2">
    <location>
        <begin position="19"/>
        <end position="224"/>
    </location>
</feature>
<evidence type="ECO:0000256" key="1">
    <source>
        <dbReference type="SAM" id="SignalP"/>
    </source>
</evidence>
<dbReference type="EMBL" id="BMMA01000031">
    <property type="protein sequence ID" value="GGI90085.1"/>
    <property type="molecule type" value="Genomic_DNA"/>
</dbReference>
<protein>
    <submittedName>
        <fullName evidence="3">Metallophosphoesterase</fullName>
    </submittedName>
</protein>
<reference evidence="4" key="1">
    <citation type="journal article" date="2014" name="Int. J. Syst. Evol. Microbiol.">
        <title>Complete genome of a new Firmicutes species belonging to the dominant human colonic microbiota ('Ruminococcus bicirculans') reveals two chromosomes and a selective capacity to utilize plant glucans.</title>
        <authorList>
            <consortium name="NISC Comparative Sequencing Program"/>
            <person name="Wegmann U."/>
            <person name="Louis P."/>
            <person name="Goesmann A."/>
            <person name="Henrissat B."/>
            <person name="Duncan S.H."/>
            <person name="Flint H.J."/>
        </authorList>
    </citation>
    <scope>NUCLEOTIDE SEQUENCE</scope>
    <source>
        <strain evidence="4">CGMCC 1.8884</strain>
    </source>
</reference>
<evidence type="ECO:0000313" key="6">
    <source>
        <dbReference type="Proteomes" id="UP000652720"/>
    </source>
</evidence>
<reference evidence="3" key="2">
    <citation type="journal article" date="2014" name="Int. J. Syst. Evol. Microbiol.">
        <title>Complete genome sequence of Corynebacterium casei LMG S-19264T (=DSM 44701T), isolated from a smear-ripened cheese.</title>
        <authorList>
            <consortium name="US DOE Joint Genome Institute (JGI-PGF)"/>
            <person name="Walter F."/>
            <person name="Albersmeier A."/>
            <person name="Kalinowski J."/>
            <person name="Ruckert C."/>
        </authorList>
    </citation>
    <scope>NUCLEOTIDE SEQUENCE</scope>
    <source>
        <strain evidence="3">CGMCC 1.8885</strain>
    </source>
</reference>
<dbReference type="AlphaFoldDB" id="A0AAV4K6P3"/>
<dbReference type="InterPro" id="IPR004843">
    <property type="entry name" value="Calcineurin-like_PHP"/>
</dbReference>
<reference evidence="3" key="4">
    <citation type="submission" date="2023-08" db="EMBL/GenBank/DDBJ databases">
        <authorList>
            <person name="Sun Q."/>
            <person name="Zhou Y."/>
        </authorList>
    </citation>
    <scope>NUCLEOTIDE SEQUENCE</scope>
    <source>
        <strain evidence="4">CGMCC 1.8884</strain>
        <strain evidence="3">CGMCC 1.8885</strain>
    </source>
</reference>
<dbReference type="PANTHER" id="PTHR43143:SF1">
    <property type="entry name" value="SERINE_THREONINE-PROTEIN PHOSPHATASE CPPED1"/>
    <property type="match status" value="1"/>
</dbReference>
<comment type="caution">
    <text evidence="3">The sequence shown here is derived from an EMBL/GenBank/DDBJ whole genome shotgun (WGS) entry which is preliminary data.</text>
</comment>
<dbReference type="GeneID" id="59166143"/>
<dbReference type="EMBL" id="BMLZ01000035">
    <property type="protein sequence ID" value="GGP30682.1"/>
    <property type="molecule type" value="Genomic_DNA"/>
</dbReference>
<keyword evidence="1" id="KW-0732">Signal</keyword>
<dbReference type="InterPro" id="IPR029052">
    <property type="entry name" value="Metallo-depent_PP-like"/>
</dbReference>
<evidence type="ECO:0000313" key="3">
    <source>
        <dbReference type="EMBL" id="GGI90085.1"/>
    </source>
</evidence>
<feature type="signal peptide" evidence="1">
    <location>
        <begin position="1"/>
        <end position="17"/>
    </location>
</feature>
<dbReference type="PANTHER" id="PTHR43143">
    <property type="entry name" value="METALLOPHOSPHOESTERASE, CALCINEURIN SUPERFAMILY"/>
    <property type="match status" value="1"/>
</dbReference>
<dbReference type="RefSeq" id="WP_017870842.1">
    <property type="nucleotide sequence ID" value="NZ_BMLZ01000035.1"/>
</dbReference>
<name>A0AAV4K6P3_9DEIO</name>
<dbReference type="Proteomes" id="UP000630135">
    <property type="component" value="Unassembled WGS sequence"/>
</dbReference>
<sequence length="305" mass="32766">MRRLLALALLLLSPASATRLVLLSDFNGAYGEVSYPPALTRTVGRILNDWKPDLVVSAGDLVAGQKASLTDTQVRAMWAAFERDVRGPLARAGIPFAFTLGNHDAGLAQDRREAARYWQAHPPALRYVDHSAFPFRSSFTFGELFFAVLDAAGPNVDAAQRRWLAAQLATPQARAARFRLVLGHLPLSGVSAGKNRPGEVLREAGALREVMERGQVTAYVSGHHAAFFPGRLGKLNVLASGGIGGRDYVGFPGTARSTVTVLDVDGDRLRLTLYDADTGREVPLSTLPARVSGLGGTLERVGDLR</sequence>
<organism evidence="3 6">
    <name type="scientific">Deinococcus wulumuqiensis</name>
    <dbReference type="NCBI Taxonomy" id="980427"/>
    <lineage>
        <taxon>Bacteria</taxon>
        <taxon>Thermotogati</taxon>
        <taxon>Deinococcota</taxon>
        <taxon>Deinococci</taxon>
        <taxon>Deinococcales</taxon>
        <taxon>Deinococcaceae</taxon>
        <taxon>Deinococcus</taxon>
    </lineage>
</organism>
<accession>A0AAV4K6P3</accession>
<keyword evidence="5" id="KW-1185">Reference proteome</keyword>
<evidence type="ECO:0000313" key="4">
    <source>
        <dbReference type="EMBL" id="GGP30682.1"/>
    </source>
</evidence>
<evidence type="ECO:0000313" key="5">
    <source>
        <dbReference type="Proteomes" id="UP000630135"/>
    </source>
</evidence>
<dbReference type="Gene3D" id="3.60.21.10">
    <property type="match status" value="1"/>
</dbReference>
<evidence type="ECO:0000259" key="2">
    <source>
        <dbReference type="Pfam" id="PF00149"/>
    </source>
</evidence>
<dbReference type="Proteomes" id="UP000652720">
    <property type="component" value="Unassembled WGS sequence"/>
</dbReference>
<dbReference type="Pfam" id="PF00149">
    <property type="entry name" value="Metallophos"/>
    <property type="match status" value="1"/>
</dbReference>
<dbReference type="SUPFAM" id="SSF56300">
    <property type="entry name" value="Metallo-dependent phosphatases"/>
    <property type="match status" value="1"/>
</dbReference>